<dbReference type="VEuPathDB" id="FungiDB:LCOR_03910.1"/>
<proteinExistence type="predicted"/>
<evidence type="ECO:0000313" key="2">
    <source>
        <dbReference type="EMBL" id="CDH52442.1"/>
    </source>
</evidence>
<reference evidence="2" key="1">
    <citation type="submission" date="2013-08" db="EMBL/GenBank/DDBJ databases">
        <title>Gene expansion shapes genome architecture in the human pathogen Lichtheimia corymbifera: an evolutionary genomics analysis in the ancient terrestrial Mucorales (Mucoromycotina).</title>
        <authorList>
            <person name="Schwartze V.U."/>
            <person name="Winter S."/>
            <person name="Shelest E."/>
            <person name="Marcet-Houben M."/>
            <person name="Horn F."/>
            <person name="Wehner S."/>
            <person name="Hoffmann K."/>
            <person name="Riege K."/>
            <person name="Sammeth M."/>
            <person name="Nowrousian M."/>
            <person name="Valiante V."/>
            <person name="Linde J."/>
            <person name="Jacobsen I.D."/>
            <person name="Marz M."/>
            <person name="Brakhage A.A."/>
            <person name="Gabaldon T."/>
            <person name="Bocker S."/>
            <person name="Voigt K."/>
        </authorList>
    </citation>
    <scope>NUCLEOTIDE SEQUENCE [LARGE SCALE GENOMIC DNA]</scope>
    <source>
        <strain evidence="2">FSU 9682</strain>
    </source>
</reference>
<feature type="region of interest" description="Disordered" evidence="1">
    <location>
        <begin position="39"/>
        <end position="77"/>
    </location>
</feature>
<accession>A0A068RS45</accession>
<organism evidence="2 3">
    <name type="scientific">Lichtheimia corymbifera JMRC:FSU:9682</name>
    <dbReference type="NCBI Taxonomy" id="1263082"/>
    <lineage>
        <taxon>Eukaryota</taxon>
        <taxon>Fungi</taxon>
        <taxon>Fungi incertae sedis</taxon>
        <taxon>Mucoromycota</taxon>
        <taxon>Mucoromycotina</taxon>
        <taxon>Mucoromycetes</taxon>
        <taxon>Mucorales</taxon>
        <taxon>Lichtheimiaceae</taxon>
        <taxon>Lichtheimia</taxon>
    </lineage>
</organism>
<protein>
    <submittedName>
        <fullName evidence="2">Uncharacterized protein</fullName>
    </submittedName>
</protein>
<name>A0A068RS45_9FUNG</name>
<gene>
    <name evidence="2" type="ORF">LCOR_03910.1</name>
</gene>
<evidence type="ECO:0000313" key="3">
    <source>
        <dbReference type="Proteomes" id="UP000027586"/>
    </source>
</evidence>
<sequence length="77" mass="8297">MCMHYSIRLGKKKNAVISVLFQSDKVLAVACSQQQLLDDDEDFNSQPEKGDHGNDVLVDSGGSGSMKCYTPLPGAAH</sequence>
<dbReference type="Proteomes" id="UP000027586">
    <property type="component" value="Unassembled WGS sequence"/>
</dbReference>
<evidence type="ECO:0000256" key="1">
    <source>
        <dbReference type="SAM" id="MobiDB-lite"/>
    </source>
</evidence>
<keyword evidence="3" id="KW-1185">Reference proteome</keyword>
<dbReference type="EMBL" id="CBTN010000013">
    <property type="protein sequence ID" value="CDH52442.1"/>
    <property type="molecule type" value="Genomic_DNA"/>
</dbReference>
<comment type="caution">
    <text evidence="2">The sequence shown here is derived from an EMBL/GenBank/DDBJ whole genome shotgun (WGS) entry which is preliminary data.</text>
</comment>
<dbReference type="AlphaFoldDB" id="A0A068RS45"/>